<dbReference type="OrthoDB" id="5240423at2759"/>
<evidence type="ECO:0000313" key="1">
    <source>
        <dbReference type="EMBL" id="KAJ8071468.1"/>
    </source>
</evidence>
<comment type="caution">
    <text evidence="1">The sequence shown here is derived from an EMBL/GenBank/DDBJ whole genome shotgun (WGS) entry which is preliminary data.</text>
</comment>
<keyword evidence="2" id="KW-1185">Reference proteome</keyword>
<dbReference type="AlphaFoldDB" id="A0A9X0AZV5"/>
<proteinExistence type="predicted"/>
<gene>
    <name evidence="1" type="ORF">OCU04_001788</name>
</gene>
<evidence type="ECO:0008006" key="3">
    <source>
        <dbReference type="Google" id="ProtNLM"/>
    </source>
</evidence>
<name>A0A9X0AZV5_9HELO</name>
<accession>A0A9X0AZV5</accession>
<protein>
    <recommendedName>
        <fullName evidence="3">Fungal N-terminal domain-containing protein</fullName>
    </recommendedName>
</protein>
<organism evidence="1 2">
    <name type="scientific">Sclerotinia nivalis</name>
    <dbReference type="NCBI Taxonomy" id="352851"/>
    <lineage>
        <taxon>Eukaryota</taxon>
        <taxon>Fungi</taxon>
        <taxon>Dikarya</taxon>
        <taxon>Ascomycota</taxon>
        <taxon>Pezizomycotina</taxon>
        <taxon>Leotiomycetes</taxon>
        <taxon>Helotiales</taxon>
        <taxon>Sclerotiniaceae</taxon>
        <taxon>Sclerotinia</taxon>
    </lineage>
</organism>
<reference evidence="1" key="1">
    <citation type="submission" date="2022-11" db="EMBL/GenBank/DDBJ databases">
        <title>Genome Resource of Sclerotinia nivalis Strain SnTB1, a Plant Pathogen Isolated from American Ginseng.</title>
        <authorList>
            <person name="Fan S."/>
        </authorList>
    </citation>
    <scope>NUCLEOTIDE SEQUENCE</scope>
    <source>
        <strain evidence="1">SnTB1</strain>
    </source>
</reference>
<sequence>MPDPFTVTAIASVAGTLSNSIAIANFIKDIKNTPTDVKTCFALTHRVSTDLDHLLLLKSQHSKYISQNPFASKRLDGIISDARESILDICRLLEGCRKEVYEGGHIPVKKRINWVLGDGAAFERRRGNLQQQHVAVLAEIGWLRSLQVGREVERMEEMEFENVELLSKGRRERSGVSVSRAGKRFDKIGVEELDIGGDVEVGSPVVKNKIVRKPVAVSSESHEEVIEYEDIEDEDPEVAFFKDLRRQEEERERRIAGRRKLMNL</sequence>
<dbReference type="EMBL" id="JAPEIS010000001">
    <property type="protein sequence ID" value="KAJ8071468.1"/>
    <property type="molecule type" value="Genomic_DNA"/>
</dbReference>
<dbReference type="Proteomes" id="UP001152300">
    <property type="component" value="Unassembled WGS sequence"/>
</dbReference>
<evidence type="ECO:0000313" key="2">
    <source>
        <dbReference type="Proteomes" id="UP001152300"/>
    </source>
</evidence>